<evidence type="ECO:0000259" key="10">
    <source>
        <dbReference type="PROSITE" id="PS51387"/>
    </source>
</evidence>
<protein>
    <submittedName>
        <fullName evidence="11">FAD-binding Berberine family protein</fullName>
    </submittedName>
</protein>
<dbReference type="InterPro" id="IPR016169">
    <property type="entry name" value="FAD-bd_PCMH_sub2"/>
</dbReference>
<dbReference type="AlphaFoldDB" id="A0A5A7NZY7"/>
<evidence type="ECO:0000256" key="5">
    <source>
        <dbReference type="ARBA" id="ARBA00022630"/>
    </source>
</evidence>
<comment type="caution">
    <text evidence="11">The sequence shown here is derived from an EMBL/GenBank/DDBJ whole genome shotgun (WGS) entry which is preliminary data.</text>
</comment>
<dbReference type="Proteomes" id="UP000325081">
    <property type="component" value="Unassembled WGS sequence"/>
</dbReference>
<evidence type="ECO:0000256" key="7">
    <source>
        <dbReference type="ARBA" id="ARBA00022827"/>
    </source>
</evidence>
<organism evidence="11 12">
    <name type="scientific">Striga asiatica</name>
    <name type="common">Asiatic witchweed</name>
    <name type="synonym">Buchnera asiatica</name>
    <dbReference type="NCBI Taxonomy" id="4170"/>
    <lineage>
        <taxon>Eukaryota</taxon>
        <taxon>Viridiplantae</taxon>
        <taxon>Streptophyta</taxon>
        <taxon>Embryophyta</taxon>
        <taxon>Tracheophyta</taxon>
        <taxon>Spermatophyta</taxon>
        <taxon>Magnoliopsida</taxon>
        <taxon>eudicotyledons</taxon>
        <taxon>Gunneridae</taxon>
        <taxon>Pentapetalae</taxon>
        <taxon>asterids</taxon>
        <taxon>lamiids</taxon>
        <taxon>Lamiales</taxon>
        <taxon>Orobanchaceae</taxon>
        <taxon>Buchnereae</taxon>
        <taxon>Striga</taxon>
    </lineage>
</organism>
<comment type="cofactor">
    <cofactor evidence="1">
        <name>FAD</name>
        <dbReference type="ChEBI" id="CHEBI:57692"/>
    </cofactor>
</comment>
<evidence type="ECO:0000256" key="3">
    <source>
        <dbReference type="ARBA" id="ARBA00005466"/>
    </source>
</evidence>
<keyword evidence="4" id="KW-0017">Alkaloid metabolism</keyword>
<dbReference type="Pfam" id="PF01565">
    <property type="entry name" value="FAD_binding_4"/>
    <property type="match status" value="1"/>
</dbReference>
<dbReference type="PANTHER" id="PTHR32448">
    <property type="entry name" value="OS08G0158400 PROTEIN"/>
    <property type="match status" value="1"/>
</dbReference>
<dbReference type="Gene3D" id="3.40.462.20">
    <property type="match status" value="1"/>
</dbReference>
<dbReference type="GO" id="GO:0071949">
    <property type="term" value="F:FAD binding"/>
    <property type="evidence" value="ECO:0007669"/>
    <property type="project" value="InterPro"/>
</dbReference>
<dbReference type="PROSITE" id="PS51387">
    <property type="entry name" value="FAD_PCMH"/>
    <property type="match status" value="1"/>
</dbReference>
<dbReference type="InterPro" id="IPR006094">
    <property type="entry name" value="Oxid_FAD_bind_N"/>
</dbReference>
<evidence type="ECO:0000256" key="2">
    <source>
        <dbReference type="ARBA" id="ARBA00004913"/>
    </source>
</evidence>
<evidence type="ECO:0000256" key="4">
    <source>
        <dbReference type="ARBA" id="ARBA00022589"/>
    </source>
</evidence>
<name>A0A5A7NZY7_STRAF</name>
<dbReference type="Pfam" id="PF08031">
    <property type="entry name" value="BBE"/>
    <property type="match status" value="1"/>
</dbReference>
<dbReference type="GO" id="GO:0016491">
    <property type="term" value="F:oxidoreductase activity"/>
    <property type="evidence" value="ECO:0007669"/>
    <property type="project" value="InterPro"/>
</dbReference>
<dbReference type="InterPro" id="IPR016166">
    <property type="entry name" value="FAD-bd_PCMH"/>
</dbReference>
<dbReference type="EMBL" id="BKCP01000669">
    <property type="protein sequence ID" value="GER26066.1"/>
    <property type="molecule type" value="Genomic_DNA"/>
</dbReference>
<gene>
    <name evidence="11" type="ORF">STAS_01676</name>
</gene>
<evidence type="ECO:0000313" key="12">
    <source>
        <dbReference type="Proteomes" id="UP000325081"/>
    </source>
</evidence>
<sequence length="557" mass="60392">MKFPYLMITLIFTLAAVLITRPAASCPSGGGGQPPAPSSFDLNGFQKCLLSHSGGHKPGFTLPSDPSFISLLDSTIENTKGLLPNVPKPAAIITPYTETDAAKAVHCASTHGVSLRVRSGGHDYEDLSYTSFMGLPFAVLDLQNLRNVTVDVASQTAWVQAGATVGELYYHAATESGGTLGFPAGICTTIGVAGNFLGGGYGMMMRAYGLAANNVLDARLVTADGNLLSRKSMGEDVFWALRGGGGGSFGVVLAWKVQLVEVPPKVTVFSAIKILDNSGGSKGFDVGALYKWQKVAPVVNDTKLFMRVIMQPAGPTSVVTIYSAMYLGNKADAARLMRNKFRELGLRDADYTEMSWIESVLAIGGFNVSTTKPDYLLKRIGAWQLSFKAKSDMVLAPIPKPGLRKLCQAVTQQSMSMVILTPYGGKMKEIADDATPFPHCDALFMAQYVGQWATEGQTLQMEAQNKKWVSGVYDMMAPYVSSNPRRAYVNYRDLDLGKDDNSCPNCSCPNIWGYKYFNNNFMRLVDVKTKVDPKNFFFHEQSIPTHSTLNNCINLVS</sequence>
<keyword evidence="5" id="KW-0285">Flavoprotein</keyword>
<feature type="signal peptide" evidence="9">
    <location>
        <begin position="1"/>
        <end position="25"/>
    </location>
</feature>
<evidence type="ECO:0000256" key="6">
    <source>
        <dbReference type="ARBA" id="ARBA00022729"/>
    </source>
</evidence>
<evidence type="ECO:0000256" key="9">
    <source>
        <dbReference type="SAM" id="SignalP"/>
    </source>
</evidence>
<reference evidence="12" key="1">
    <citation type="journal article" date="2019" name="Curr. Biol.">
        <title>Genome Sequence of Striga asiatica Provides Insight into the Evolution of Plant Parasitism.</title>
        <authorList>
            <person name="Yoshida S."/>
            <person name="Kim S."/>
            <person name="Wafula E.K."/>
            <person name="Tanskanen J."/>
            <person name="Kim Y.M."/>
            <person name="Honaas L."/>
            <person name="Yang Z."/>
            <person name="Spallek T."/>
            <person name="Conn C.E."/>
            <person name="Ichihashi Y."/>
            <person name="Cheong K."/>
            <person name="Cui S."/>
            <person name="Der J.P."/>
            <person name="Gundlach H."/>
            <person name="Jiao Y."/>
            <person name="Hori C."/>
            <person name="Ishida J.K."/>
            <person name="Kasahara H."/>
            <person name="Kiba T."/>
            <person name="Kim M.S."/>
            <person name="Koo N."/>
            <person name="Laohavisit A."/>
            <person name="Lee Y.H."/>
            <person name="Lumba S."/>
            <person name="McCourt P."/>
            <person name="Mortimer J.C."/>
            <person name="Mutuku J.M."/>
            <person name="Nomura T."/>
            <person name="Sasaki-Sekimoto Y."/>
            <person name="Seto Y."/>
            <person name="Wang Y."/>
            <person name="Wakatake T."/>
            <person name="Sakakibara H."/>
            <person name="Demura T."/>
            <person name="Yamaguchi S."/>
            <person name="Yoneyama K."/>
            <person name="Manabe R.I."/>
            <person name="Nelson D.C."/>
            <person name="Schulman A.H."/>
            <person name="Timko M.P."/>
            <person name="dePamphilis C.W."/>
            <person name="Choi D."/>
            <person name="Shirasu K."/>
        </authorList>
    </citation>
    <scope>NUCLEOTIDE SEQUENCE [LARGE SCALE GENOMIC DNA]</scope>
    <source>
        <strain evidence="12">cv. UVA1</strain>
    </source>
</reference>
<evidence type="ECO:0000256" key="1">
    <source>
        <dbReference type="ARBA" id="ARBA00001974"/>
    </source>
</evidence>
<feature type="domain" description="FAD-binding PCMH-type" evidence="10">
    <location>
        <begin position="85"/>
        <end position="262"/>
    </location>
</feature>
<dbReference type="InterPro" id="IPR016167">
    <property type="entry name" value="FAD-bd_PCMH_sub1"/>
</dbReference>
<comment type="similarity">
    <text evidence="3">Belongs to the oxygen-dependent FAD-linked oxidoreductase family.</text>
</comment>
<dbReference type="Gene3D" id="3.30.465.10">
    <property type="match status" value="1"/>
</dbReference>
<keyword evidence="8" id="KW-0325">Glycoprotein</keyword>
<dbReference type="SUPFAM" id="SSF56176">
    <property type="entry name" value="FAD-binding/transporter-associated domain-like"/>
    <property type="match status" value="1"/>
</dbReference>
<evidence type="ECO:0000313" key="11">
    <source>
        <dbReference type="EMBL" id="GER26066.1"/>
    </source>
</evidence>
<evidence type="ECO:0000256" key="8">
    <source>
        <dbReference type="ARBA" id="ARBA00023180"/>
    </source>
</evidence>
<proteinExistence type="inferred from homology"/>
<keyword evidence="12" id="KW-1185">Reference proteome</keyword>
<dbReference type="Gene3D" id="3.30.43.10">
    <property type="entry name" value="Uridine Diphospho-n-acetylenolpyruvylglucosamine Reductase, domain 2"/>
    <property type="match status" value="1"/>
</dbReference>
<keyword evidence="7" id="KW-0274">FAD</keyword>
<dbReference type="InterPro" id="IPR036318">
    <property type="entry name" value="FAD-bd_PCMH-like_sf"/>
</dbReference>
<dbReference type="InterPro" id="IPR012951">
    <property type="entry name" value="BBE"/>
</dbReference>
<accession>A0A5A7NZY7</accession>
<feature type="chain" id="PRO_5022984027" evidence="9">
    <location>
        <begin position="26"/>
        <end position="557"/>
    </location>
</feature>
<dbReference type="OrthoDB" id="407275at2759"/>
<comment type="pathway">
    <text evidence="2">Alkaloid biosynthesis.</text>
</comment>
<keyword evidence="6 9" id="KW-0732">Signal</keyword>